<evidence type="ECO:0000256" key="9">
    <source>
        <dbReference type="PIRSR" id="PIRSR604808-1"/>
    </source>
</evidence>
<protein>
    <recommendedName>
        <fullName evidence="2">DNA-(apurinic or apyrimidinic site) endonuclease 2</fullName>
    </recommendedName>
</protein>
<feature type="binding site" evidence="10">
    <location>
        <position position="43"/>
    </location>
    <ligand>
        <name>Mg(2+)</name>
        <dbReference type="ChEBI" id="CHEBI:18420"/>
        <label>1</label>
    </ligand>
</feature>
<feature type="compositionally biased region" description="Polar residues" evidence="13">
    <location>
        <begin position="501"/>
        <end position="519"/>
    </location>
</feature>
<reference evidence="16" key="1">
    <citation type="journal article" date="2015" name="PLoS Genet.">
        <title>The dynamic genome and transcriptome of the human fungal pathogen Blastomyces and close relative Emmonsia.</title>
        <authorList>
            <person name="Munoz J.F."/>
            <person name="Gauthier G.M."/>
            <person name="Desjardins C.A."/>
            <person name="Gallo J.E."/>
            <person name="Holder J."/>
            <person name="Sullivan T.D."/>
            <person name="Marty A.J."/>
            <person name="Carmen J.C."/>
            <person name="Chen Z."/>
            <person name="Ding L."/>
            <person name="Gujja S."/>
            <person name="Magrini V."/>
            <person name="Misas E."/>
            <person name="Mitreva M."/>
            <person name="Priest M."/>
            <person name="Saif S."/>
            <person name="Whiston E.A."/>
            <person name="Young S."/>
            <person name="Zeng Q."/>
            <person name="Goldman W.E."/>
            <person name="Mardis E.R."/>
            <person name="Taylor J.W."/>
            <person name="McEwen J.G."/>
            <person name="Clay O.K."/>
            <person name="Klein B.S."/>
            <person name="Cuomo C.A."/>
        </authorList>
    </citation>
    <scope>NUCLEOTIDE SEQUENCE [LARGE SCALE GENOMIC DNA]</scope>
    <source>
        <strain evidence="16">UAMH 139</strain>
    </source>
</reference>
<evidence type="ECO:0000256" key="13">
    <source>
        <dbReference type="SAM" id="MobiDB-lite"/>
    </source>
</evidence>
<feature type="binding site" evidence="10">
    <location>
        <position position="201"/>
    </location>
    <ligand>
        <name>Mg(2+)</name>
        <dbReference type="ChEBI" id="CHEBI:18420"/>
        <label>1</label>
    </ligand>
</feature>
<feature type="binding site" evidence="10">
    <location>
        <position position="319"/>
    </location>
    <ligand>
        <name>Mg(2+)</name>
        <dbReference type="ChEBI" id="CHEBI:18420"/>
        <label>1</label>
    </ligand>
</feature>
<dbReference type="PANTHER" id="PTHR22748">
    <property type="entry name" value="AP ENDONUCLEASE"/>
    <property type="match status" value="1"/>
</dbReference>
<keyword evidence="15" id="KW-0540">Nuclease</keyword>
<evidence type="ECO:0000256" key="4">
    <source>
        <dbReference type="ARBA" id="ARBA00022771"/>
    </source>
</evidence>
<keyword evidence="3 10" id="KW-0479">Metal-binding</keyword>
<dbReference type="EMBL" id="LDEV01002826">
    <property type="protein sequence ID" value="KLJ07425.1"/>
    <property type="molecule type" value="Genomic_DNA"/>
</dbReference>
<feature type="site" description="Interaction with DNA substrate" evidence="11">
    <location>
        <position position="319"/>
    </location>
</feature>
<feature type="site" description="Transition state stabilizer" evidence="11">
    <location>
        <position position="203"/>
    </location>
</feature>
<evidence type="ECO:0000256" key="2">
    <source>
        <dbReference type="ARBA" id="ARBA00013541"/>
    </source>
</evidence>
<comment type="caution">
    <text evidence="15">The sequence shown here is derived from an EMBL/GenBank/DDBJ whole genome shotgun (WGS) entry which is preliminary data.</text>
</comment>
<dbReference type="InterPro" id="IPR036691">
    <property type="entry name" value="Endo/exonu/phosph_ase_sf"/>
</dbReference>
<dbReference type="OrthoDB" id="391817at2759"/>
<evidence type="ECO:0000259" key="14">
    <source>
        <dbReference type="PROSITE" id="PS51999"/>
    </source>
</evidence>
<dbReference type="GO" id="GO:0008081">
    <property type="term" value="F:phosphoric diester hydrolase activity"/>
    <property type="evidence" value="ECO:0007669"/>
    <property type="project" value="TreeGrafter"/>
</dbReference>
<evidence type="ECO:0000256" key="10">
    <source>
        <dbReference type="PIRSR" id="PIRSR604808-2"/>
    </source>
</evidence>
<keyword evidence="6" id="KW-0862">Zinc</keyword>
<dbReference type="SUPFAM" id="SSF56219">
    <property type="entry name" value="DNase I-like"/>
    <property type="match status" value="1"/>
</dbReference>
<keyword evidence="16" id="KW-1185">Reference proteome</keyword>
<accession>A0A0H1B7R6</accession>
<comment type="cofactor">
    <cofactor evidence="10">
        <name>Mg(2+)</name>
        <dbReference type="ChEBI" id="CHEBI:18420"/>
    </cofactor>
    <cofactor evidence="10">
        <name>Mn(2+)</name>
        <dbReference type="ChEBI" id="CHEBI:29035"/>
    </cofactor>
    <text evidence="10">Probably binds two magnesium or manganese ions per subunit.</text>
</comment>
<proteinExistence type="inferred from homology"/>
<dbReference type="CDD" id="cd09088">
    <property type="entry name" value="Ape2-like_AP-endo"/>
    <property type="match status" value="1"/>
</dbReference>
<dbReference type="Pfam" id="PF03372">
    <property type="entry name" value="Exo_endo_phos"/>
    <property type="match status" value="1"/>
</dbReference>
<keyword evidence="10" id="KW-0464">Manganese</keyword>
<sequence length="642" mass="70797">MVRLTTWNVNGIRNPFSYHPWREKRSFEAMFDALDADIVIFQEAKIQKKDLQDDMVLVNGWDCFFSLPKYKKGYSGVVIYTRNSKCCPIRAEEGITGILCLPASVSPFPSPTSFRDLPEEAQIGGYPTAEQLALSDVDASTLDSEGRCMILEFPAFVLIGVYCPANRDETRDGFRTGFVNILDARVRNLVAMGKRVIVTGDLNISGSEIDSARALEEIRKGNLTDSEFVSAPVRRVFNQLVYGGKVIGDKDQGRESPVLVDLCRKYHPDRPGMYTCWEQRVNARPGNYGSRIDYVLCDKSMEDWFSASNIQEGLMGSDHCPVFADLKDKVLLDGTEVDILDILNPKGTFENGQRNREYSSAGILPLSGRLIPEFCQRRSIKDMLFRQRSQGGSQGSMKAPNSGATTLSAQKTSSDINLSMVERPTIPSPSPTPPTTSAASNTPKRPRKGEDGITSRPKRLKRSESSTAPTTRKGQKTLKGFFGPKESSRTPAASTDDEKGSSNPSAMAGASSPQKGTTRNPPPDSSPSCPSGDRCGPEENGRQQLQMADTLSYNGDYDSNGRVHDPIANKESWTKLFTKKPPPRCEGHNEPCINLVTKKAGINRGRSFWICPRPLGPTGIKKAGDQWRCDTFIWSSDWNGPG</sequence>
<dbReference type="GO" id="GO:0005634">
    <property type="term" value="C:nucleus"/>
    <property type="evidence" value="ECO:0007669"/>
    <property type="project" value="TreeGrafter"/>
</dbReference>
<dbReference type="FunFam" id="3.60.10.10:FF:000079">
    <property type="entry name" value="DNA-(apurinic or apyrimidinic site) lyase"/>
    <property type="match status" value="1"/>
</dbReference>
<dbReference type="InterPro" id="IPR010666">
    <property type="entry name" value="Znf_GRF"/>
</dbReference>
<evidence type="ECO:0000313" key="16">
    <source>
        <dbReference type="Proteomes" id="UP000053573"/>
    </source>
</evidence>
<feature type="region of interest" description="Disordered" evidence="13">
    <location>
        <begin position="386"/>
        <end position="541"/>
    </location>
</feature>
<dbReference type="PANTHER" id="PTHR22748:SF4">
    <property type="entry name" value="DNA-(APURINIC OR APYRIMIDINIC SITE) ENDONUCLEASE 2"/>
    <property type="match status" value="1"/>
</dbReference>
<dbReference type="Proteomes" id="UP000053573">
    <property type="component" value="Unassembled WGS sequence"/>
</dbReference>
<keyword evidence="15" id="KW-0255">Endonuclease</keyword>
<evidence type="ECO:0000256" key="5">
    <source>
        <dbReference type="ARBA" id="ARBA00022801"/>
    </source>
</evidence>
<evidence type="ECO:0000313" key="15">
    <source>
        <dbReference type="EMBL" id="KLJ07425.1"/>
    </source>
</evidence>
<dbReference type="InterPro" id="IPR004808">
    <property type="entry name" value="AP_endonuc_1"/>
</dbReference>
<dbReference type="GO" id="GO:0008270">
    <property type="term" value="F:zinc ion binding"/>
    <property type="evidence" value="ECO:0007669"/>
    <property type="project" value="UniProtKB-KW"/>
</dbReference>
<organism evidence="15 16">
    <name type="scientific">Blastomyces silverae</name>
    <dbReference type="NCBI Taxonomy" id="2060906"/>
    <lineage>
        <taxon>Eukaryota</taxon>
        <taxon>Fungi</taxon>
        <taxon>Dikarya</taxon>
        <taxon>Ascomycota</taxon>
        <taxon>Pezizomycotina</taxon>
        <taxon>Eurotiomycetes</taxon>
        <taxon>Eurotiomycetidae</taxon>
        <taxon>Onygenales</taxon>
        <taxon>Ajellomycetaceae</taxon>
        <taxon>Blastomyces</taxon>
    </lineage>
</organism>
<feature type="binding site" evidence="10">
    <location>
        <position position="203"/>
    </location>
    <ligand>
        <name>Mg(2+)</name>
        <dbReference type="ChEBI" id="CHEBI:18420"/>
        <label>1</label>
    </ligand>
</feature>
<keyword evidence="4 12" id="KW-0863">Zinc-finger</keyword>
<keyword evidence="8" id="KW-0539">Nucleus</keyword>
<dbReference type="PROSITE" id="PS51999">
    <property type="entry name" value="ZF_GRF"/>
    <property type="match status" value="1"/>
</dbReference>
<dbReference type="GO" id="GO:0003906">
    <property type="term" value="F:DNA-(apurinic or apyrimidinic site) endonuclease activity"/>
    <property type="evidence" value="ECO:0007669"/>
    <property type="project" value="TreeGrafter"/>
</dbReference>
<dbReference type="InterPro" id="IPR005135">
    <property type="entry name" value="Endo/exonuclease/phosphatase"/>
</dbReference>
<feature type="site" description="Important for catalytic activity" evidence="11">
    <location>
        <position position="293"/>
    </location>
</feature>
<evidence type="ECO:0000256" key="7">
    <source>
        <dbReference type="ARBA" id="ARBA00022842"/>
    </source>
</evidence>
<dbReference type="PROSITE" id="PS51435">
    <property type="entry name" value="AP_NUCLEASE_F1_4"/>
    <property type="match status" value="1"/>
</dbReference>
<gene>
    <name evidence="15" type="ORF">EMPG_17090</name>
</gene>
<feature type="binding site" evidence="10">
    <location>
        <position position="8"/>
    </location>
    <ligand>
        <name>Mg(2+)</name>
        <dbReference type="ChEBI" id="CHEBI:18420"/>
        <label>1</label>
    </ligand>
</feature>
<evidence type="ECO:0000256" key="6">
    <source>
        <dbReference type="ARBA" id="ARBA00022833"/>
    </source>
</evidence>
<keyword evidence="7 10" id="KW-0460">Magnesium</keyword>
<dbReference type="STRING" id="2060906.A0A0H1B7R6"/>
<name>A0A0H1B7R6_9EURO</name>
<keyword evidence="5" id="KW-0378">Hydrolase</keyword>
<evidence type="ECO:0000256" key="1">
    <source>
        <dbReference type="ARBA" id="ARBA00007092"/>
    </source>
</evidence>
<dbReference type="Gene3D" id="3.60.10.10">
    <property type="entry name" value="Endonuclease/exonuclease/phosphatase"/>
    <property type="match status" value="1"/>
</dbReference>
<evidence type="ECO:0000256" key="3">
    <source>
        <dbReference type="ARBA" id="ARBA00022723"/>
    </source>
</evidence>
<feature type="active site" description="Proton donor/acceptor" evidence="9">
    <location>
        <position position="201"/>
    </location>
</feature>
<dbReference type="GO" id="GO:0006284">
    <property type="term" value="P:base-excision repair"/>
    <property type="evidence" value="ECO:0007669"/>
    <property type="project" value="TreeGrafter"/>
</dbReference>
<dbReference type="AlphaFoldDB" id="A0A0H1B7R6"/>
<evidence type="ECO:0000256" key="11">
    <source>
        <dbReference type="PIRSR" id="PIRSR604808-3"/>
    </source>
</evidence>
<evidence type="ECO:0000256" key="12">
    <source>
        <dbReference type="PROSITE-ProRule" id="PRU01343"/>
    </source>
</evidence>
<feature type="domain" description="GRF-type" evidence="14">
    <location>
        <begin position="585"/>
        <end position="638"/>
    </location>
</feature>
<dbReference type="GO" id="GO:0008311">
    <property type="term" value="F:double-stranded DNA 3'-5' DNA exonuclease activity"/>
    <property type="evidence" value="ECO:0007669"/>
    <property type="project" value="TreeGrafter"/>
</dbReference>
<feature type="binding site" evidence="10">
    <location>
        <position position="318"/>
    </location>
    <ligand>
        <name>Mg(2+)</name>
        <dbReference type="ChEBI" id="CHEBI:18420"/>
        <label>1</label>
    </ligand>
</feature>
<comment type="similarity">
    <text evidence="1">Belongs to the DNA repair enzymes AP/ExoA family.</text>
</comment>
<feature type="compositionally biased region" description="Polar residues" evidence="13">
    <location>
        <begin position="402"/>
        <end position="417"/>
    </location>
</feature>
<feature type="active site" evidence="9">
    <location>
        <position position="162"/>
    </location>
</feature>
<evidence type="ECO:0000256" key="8">
    <source>
        <dbReference type="ARBA" id="ARBA00023242"/>
    </source>
</evidence>
<feature type="active site" description="Proton acceptor" evidence="9">
    <location>
        <position position="319"/>
    </location>
</feature>